<dbReference type="Proteomes" id="UP001549313">
    <property type="component" value="Unassembled WGS sequence"/>
</dbReference>
<accession>A0ABV2R8Q3</accession>
<sequence length="61" mass="6721">MAFTDRTTRAAPPKGVETYRTASGRVLVEPPRGSTLKKGEVRKAVQAVKEHRAGERGETQR</sequence>
<evidence type="ECO:0000313" key="1">
    <source>
        <dbReference type="EMBL" id="MET4682969.1"/>
    </source>
</evidence>
<reference evidence="1 2" key="1">
    <citation type="submission" date="2024-06" db="EMBL/GenBank/DDBJ databases">
        <title>Sorghum-associated microbial communities from plants grown in Nebraska, USA.</title>
        <authorList>
            <person name="Schachtman D."/>
        </authorList>
    </citation>
    <scope>NUCLEOTIDE SEQUENCE [LARGE SCALE GENOMIC DNA]</scope>
    <source>
        <strain evidence="1 2">2814</strain>
    </source>
</reference>
<gene>
    <name evidence="1" type="ORF">ABIE19_000878</name>
</gene>
<dbReference type="RefSeq" id="WP_354087917.1">
    <property type="nucleotide sequence ID" value="NZ_JBEPTF010000001.1"/>
</dbReference>
<comment type="caution">
    <text evidence="1">The sequence shown here is derived from an EMBL/GenBank/DDBJ whole genome shotgun (WGS) entry which is preliminary data.</text>
</comment>
<protein>
    <submittedName>
        <fullName evidence="1">Uncharacterized protein</fullName>
    </submittedName>
</protein>
<keyword evidence="2" id="KW-1185">Reference proteome</keyword>
<name>A0ABV2R8Q3_9CAUL</name>
<organism evidence="1 2">
    <name type="scientific">Brevundimonas faecalis</name>
    <dbReference type="NCBI Taxonomy" id="947378"/>
    <lineage>
        <taxon>Bacteria</taxon>
        <taxon>Pseudomonadati</taxon>
        <taxon>Pseudomonadota</taxon>
        <taxon>Alphaproteobacteria</taxon>
        <taxon>Caulobacterales</taxon>
        <taxon>Caulobacteraceae</taxon>
        <taxon>Brevundimonas</taxon>
    </lineage>
</organism>
<dbReference type="EMBL" id="JBEPTF010000001">
    <property type="protein sequence ID" value="MET4682969.1"/>
    <property type="molecule type" value="Genomic_DNA"/>
</dbReference>
<evidence type="ECO:0000313" key="2">
    <source>
        <dbReference type="Proteomes" id="UP001549313"/>
    </source>
</evidence>
<proteinExistence type="predicted"/>